<dbReference type="PANTHER" id="PTHR41317">
    <property type="entry name" value="PD-(D_E)XK NUCLEASE FAMILY TRANSPOSASE"/>
    <property type="match status" value="1"/>
</dbReference>
<accession>A0A4Q5KFF4</accession>
<sequence length="306" mass="35661">MTYLTDKYLNPFTDFGFKKLFGSEANKTILIDFLNTLLEGEESTIVDLTFISNEQLGKQMVDRRAVFDIYCENEKGEKFIVELQKSKQNFFKDRSVFYSSFPIQEQGQKGNWNFELKAIYTIAILDFVFDEDKEDKEKYFYKVKLSDVDTNKVFYDKLTFIYLEMPKFTKPLAELNTHFERWMYVFKNLDSLQAYPESLTNGIFKSFFAEAELAQLPLDKQREYENSLKYYRDLNNVIDTAFDDGKELGKAEGIEQGKAEGMELGKVEGEYKKSLEIAKNLLDILDNDIIALKTGLGVDIIQSLRK</sequence>
<proteinExistence type="predicted"/>
<dbReference type="NCBIfam" id="TIGR01784">
    <property type="entry name" value="T_den_put_tspse"/>
    <property type="match status" value="1"/>
</dbReference>
<dbReference type="GeneID" id="56276791"/>
<dbReference type="InterPro" id="IPR010106">
    <property type="entry name" value="RpnA"/>
</dbReference>
<dbReference type="EMBL" id="SEZJ01000020">
    <property type="protein sequence ID" value="RYU44033.1"/>
    <property type="molecule type" value="Genomic_DNA"/>
</dbReference>
<dbReference type="AlphaFoldDB" id="A0A4Q5KFF4"/>
<reference evidence="1 2" key="1">
    <citation type="submission" date="2019-02" db="EMBL/GenBank/DDBJ databases">
        <title>Genome sequences of Aliivibrio finisterrensis strains from farmed Atlantic salmon.</title>
        <authorList>
            <person name="Bowman J.P."/>
        </authorList>
    </citation>
    <scope>NUCLEOTIDE SEQUENCE [LARGE SCALE GENOMIC DNA]</scope>
    <source>
        <strain evidence="1 2">A32</strain>
    </source>
</reference>
<dbReference type="OrthoDB" id="5764332at2"/>
<evidence type="ECO:0000313" key="2">
    <source>
        <dbReference type="Proteomes" id="UP000293465"/>
    </source>
</evidence>
<dbReference type="Proteomes" id="UP000293465">
    <property type="component" value="Unassembled WGS sequence"/>
</dbReference>
<protein>
    <submittedName>
        <fullName evidence="1">Rpn family recombination-promoting nuclease/putative transposase</fullName>
    </submittedName>
</protein>
<dbReference type="RefSeq" id="WP_130088168.1">
    <property type="nucleotide sequence ID" value="NZ_SEZJ01000020.1"/>
</dbReference>
<organism evidence="1 2">
    <name type="scientific">Aliivibrio finisterrensis</name>
    <dbReference type="NCBI Taxonomy" id="511998"/>
    <lineage>
        <taxon>Bacteria</taxon>
        <taxon>Pseudomonadati</taxon>
        <taxon>Pseudomonadota</taxon>
        <taxon>Gammaproteobacteria</taxon>
        <taxon>Vibrionales</taxon>
        <taxon>Vibrionaceae</taxon>
        <taxon>Aliivibrio</taxon>
    </lineage>
</organism>
<evidence type="ECO:0000313" key="1">
    <source>
        <dbReference type="EMBL" id="RYU44033.1"/>
    </source>
</evidence>
<dbReference type="Pfam" id="PF12784">
    <property type="entry name" value="PDDEXK_2"/>
    <property type="match status" value="1"/>
</dbReference>
<comment type="caution">
    <text evidence="1">The sequence shown here is derived from an EMBL/GenBank/DDBJ whole genome shotgun (WGS) entry which is preliminary data.</text>
</comment>
<gene>
    <name evidence="1" type="ORF">ERW49_17090</name>
</gene>
<name>A0A4Q5KFF4_9GAMM</name>
<dbReference type="PANTHER" id="PTHR41317:SF1">
    <property type="entry name" value="PD-(D_E)XK NUCLEASE FAMILY TRANSPOSASE"/>
    <property type="match status" value="1"/>
</dbReference>